<keyword evidence="3 6" id="KW-1133">Transmembrane helix</keyword>
<keyword evidence="2 6" id="KW-0812">Transmembrane</keyword>
<dbReference type="EMBL" id="KN834771">
    <property type="protein sequence ID" value="KIK61307.1"/>
    <property type="molecule type" value="Genomic_DNA"/>
</dbReference>
<evidence type="ECO:0000259" key="7">
    <source>
        <dbReference type="Pfam" id="PF20684"/>
    </source>
</evidence>
<dbReference type="PANTHER" id="PTHR33048:SF47">
    <property type="entry name" value="INTEGRAL MEMBRANE PROTEIN-RELATED"/>
    <property type="match status" value="1"/>
</dbReference>
<name>A0A0D0CQI6_9AGAR</name>
<dbReference type="Pfam" id="PF20684">
    <property type="entry name" value="Fung_rhodopsin"/>
    <property type="match status" value="1"/>
</dbReference>
<evidence type="ECO:0000256" key="5">
    <source>
        <dbReference type="ARBA" id="ARBA00038359"/>
    </source>
</evidence>
<feature type="transmembrane region" description="Helical" evidence="6">
    <location>
        <begin position="134"/>
        <end position="153"/>
    </location>
</feature>
<dbReference type="AlphaFoldDB" id="A0A0D0CQI6"/>
<evidence type="ECO:0000256" key="2">
    <source>
        <dbReference type="ARBA" id="ARBA00022692"/>
    </source>
</evidence>
<keyword evidence="4 6" id="KW-0472">Membrane</keyword>
<feature type="transmembrane region" description="Helical" evidence="6">
    <location>
        <begin position="57"/>
        <end position="76"/>
    </location>
</feature>
<keyword evidence="9" id="KW-1185">Reference proteome</keyword>
<gene>
    <name evidence="8" type="ORF">GYMLUDRAFT_260842</name>
</gene>
<evidence type="ECO:0000313" key="8">
    <source>
        <dbReference type="EMBL" id="KIK61307.1"/>
    </source>
</evidence>
<evidence type="ECO:0000313" key="9">
    <source>
        <dbReference type="Proteomes" id="UP000053593"/>
    </source>
</evidence>
<evidence type="ECO:0000256" key="4">
    <source>
        <dbReference type="ARBA" id="ARBA00023136"/>
    </source>
</evidence>
<dbReference type="InterPro" id="IPR052337">
    <property type="entry name" value="SAT4-like"/>
</dbReference>
<dbReference type="HOGENOM" id="CLU_819044_0_0_1"/>
<organism evidence="8 9">
    <name type="scientific">Collybiopsis luxurians FD-317 M1</name>
    <dbReference type="NCBI Taxonomy" id="944289"/>
    <lineage>
        <taxon>Eukaryota</taxon>
        <taxon>Fungi</taxon>
        <taxon>Dikarya</taxon>
        <taxon>Basidiomycota</taxon>
        <taxon>Agaricomycotina</taxon>
        <taxon>Agaricomycetes</taxon>
        <taxon>Agaricomycetidae</taxon>
        <taxon>Agaricales</taxon>
        <taxon>Marasmiineae</taxon>
        <taxon>Omphalotaceae</taxon>
        <taxon>Collybiopsis</taxon>
        <taxon>Collybiopsis luxurians</taxon>
    </lineage>
</organism>
<dbReference type="PANTHER" id="PTHR33048">
    <property type="entry name" value="PTH11-LIKE INTEGRAL MEMBRANE PROTEIN (AFU_ORTHOLOGUE AFUA_5G11245)"/>
    <property type="match status" value="1"/>
</dbReference>
<feature type="domain" description="Rhodopsin" evidence="7">
    <location>
        <begin position="60"/>
        <end position="262"/>
    </location>
</feature>
<dbReference type="InterPro" id="IPR049326">
    <property type="entry name" value="Rhodopsin_dom_fungi"/>
</dbReference>
<dbReference type="Proteomes" id="UP000053593">
    <property type="component" value="Unassembled WGS sequence"/>
</dbReference>
<evidence type="ECO:0000256" key="1">
    <source>
        <dbReference type="ARBA" id="ARBA00004141"/>
    </source>
</evidence>
<feature type="transmembrane region" description="Helical" evidence="6">
    <location>
        <begin position="212"/>
        <end position="235"/>
    </location>
</feature>
<protein>
    <recommendedName>
        <fullName evidence="7">Rhodopsin domain-containing protein</fullName>
    </recommendedName>
</protein>
<sequence length="339" mass="37368">MGFIVKSQQSYKYLACQVIAPNLHTITKTDANMPNAAKCDSKTMVIASQVGRIGQRIGALLATVFTIVMNVGALLLDENLVAPAKDNTRQVKIIRSWITLVTYSFGVWCARITLILSIVRVIPTFFTLRKISEVAAVCFFLMGMSLFIPSIYFCVSDRSWYDWPEVVCPLSGNPKLAISQLIMSLLGEATLVIIPLRLFCQIGLASDKRRMLAIMFSATLITMVISILHAVFLVASAWNLAAFAVEVQMSTALIVANLAILTPYIYRLVKHEGDFDSEPCTHYRSFEPDGVFRMRRVSDLAPDVRLTDTTRLSTLSTGHNASDPAISTCAVALSRSNGE</sequence>
<dbReference type="OrthoDB" id="3229610at2759"/>
<dbReference type="GO" id="GO:0016020">
    <property type="term" value="C:membrane"/>
    <property type="evidence" value="ECO:0007669"/>
    <property type="project" value="UniProtKB-SubCell"/>
</dbReference>
<feature type="transmembrane region" description="Helical" evidence="6">
    <location>
        <begin position="96"/>
        <end position="122"/>
    </location>
</feature>
<comment type="similarity">
    <text evidence="5">Belongs to the SAT4 family.</text>
</comment>
<accession>A0A0D0CQI6</accession>
<proteinExistence type="inferred from homology"/>
<feature type="transmembrane region" description="Helical" evidence="6">
    <location>
        <begin position="247"/>
        <end position="266"/>
    </location>
</feature>
<evidence type="ECO:0000256" key="3">
    <source>
        <dbReference type="ARBA" id="ARBA00022989"/>
    </source>
</evidence>
<comment type="subcellular location">
    <subcellularLocation>
        <location evidence="1">Membrane</location>
        <topology evidence="1">Multi-pass membrane protein</topology>
    </subcellularLocation>
</comment>
<feature type="transmembrane region" description="Helical" evidence="6">
    <location>
        <begin position="177"/>
        <end position="200"/>
    </location>
</feature>
<reference evidence="8 9" key="1">
    <citation type="submission" date="2014-04" db="EMBL/GenBank/DDBJ databases">
        <title>Evolutionary Origins and Diversification of the Mycorrhizal Mutualists.</title>
        <authorList>
            <consortium name="DOE Joint Genome Institute"/>
            <consortium name="Mycorrhizal Genomics Consortium"/>
            <person name="Kohler A."/>
            <person name="Kuo A."/>
            <person name="Nagy L.G."/>
            <person name="Floudas D."/>
            <person name="Copeland A."/>
            <person name="Barry K.W."/>
            <person name="Cichocki N."/>
            <person name="Veneault-Fourrey C."/>
            <person name="LaButti K."/>
            <person name="Lindquist E.A."/>
            <person name="Lipzen A."/>
            <person name="Lundell T."/>
            <person name="Morin E."/>
            <person name="Murat C."/>
            <person name="Riley R."/>
            <person name="Ohm R."/>
            <person name="Sun H."/>
            <person name="Tunlid A."/>
            <person name="Henrissat B."/>
            <person name="Grigoriev I.V."/>
            <person name="Hibbett D.S."/>
            <person name="Martin F."/>
        </authorList>
    </citation>
    <scope>NUCLEOTIDE SEQUENCE [LARGE SCALE GENOMIC DNA]</scope>
    <source>
        <strain evidence="8 9">FD-317 M1</strain>
    </source>
</reference>
<evidence type="ECO:0000256" key="6">
    <source>
        <dbReference type="SAM" id="Phobius"/>
    </source>
</evidence>